<accession>A0A387AR95</accession>
<keyword evidence="5" id="KW-1185">Reference proteome</keyword>
<proteinExistence type="predicted"/>
<keyword evidence="1 2" id="KW-0238">DNA-binding</keyword>
<dbReference type="AlphaFoldDB" id="A0A387AR95"/>
<evidence type="ECO:0000313" key="4">
    <source>
        <dbReference type="EMBL" id="AYF92148.1"/>
    </source>
</evidence>
<evidence type="ECO:0000259" key="3">
    <source>
        <dbReference type="PROSITE" id="PS50977"/>
    </source>
</evidence>
<dbReference type="Pfam" id="PF00440">
    <property type="entry name" value="TetR_N"/>
    <property type="match status" value="1"/>
</dbReference>
<reference evidence="4 5" key="1">
    <citation type="submission" date="2018-09" db="EMBL/GenBank/DDBJ databases">
        <title>Genome sequencing of strain BHWM-4.</title>
        <authorList>
            <person name="Heo J."/>
            <person name="Kim S.-J."/>
            <person name="Kwon S.-W."/>
        </authorList>
    </citation>
    <scope>NUCLEOTIDE SEQUENCE [LARGE SCALE GENOMIC DNA]</scope>
    <source>
        <strain evidence="4 5">BHWM-4</strain>
    </source>
</reference>
<feature type="DNA-binding region" description="H-T-H motif" evidence="2">
    <location>
        <begin position="28"/>
        <end position="47"/>
    </location>
</feature>
<dbReference type="InterPro" id="IPR050624">
    <property type="entry name" value="HTH-type_Tx_Regulator"/>
</dbReference>
<dbReference type="InterPro" id="IPR039532">
    <property type="entry name" value="TetR_C_Firmicutes"/>
</dbReference>
<dbReference type="Pfam" id="PF14278">
    <property type="entry name" value="TetR_C_8"/>
    <property type="match status" value="1"/>
</dbReference>
<dbReference type="SUPFAM" id="SSF46689">
    <property type="entry name" value="Homeodomain-like"/>
    <property type="match status" value="1"/>
</dbReference>
<dbReference type="PANTHER" id="PTHR43479">
    <property type="entry name" value="ACREF/ENVCD OPERON REPRESSOR-RELATED"/>
    <property type="match status" value="1"/>
</dbReference>
<protein>
    <submittedName>
        <fullName evidence="4">TetR/AcrR family transcriptional regulator</fullName>
    </submittedName>
</protein>
<dbReference type="InterPro" id="IPR001647">
    <property type="entry name" value="HTH_TetR"/>
</dbReference>
<dbReference type="KEGG" id="abom:D7I45_00910"/>
<dbReference type="EMBL" id="CP032626">
    <property type="protein sequence ID" value="AYF92148.1"/>
    <property type="molecule type" value="Genomic_DNA"/>
</dbReference>
<evidence type="ECO:0000313" key="5">
    <source>
        <dbReference type="Proteomes" id="UP000272003"/>
    </source>
</evidence>
<dbReference type="PROSITE" id="PS50977">
    <property type="entry name" value="HTH_TETR_2"/>
    <property type="match status" value="1"/>
</dbReference>
<dbReference type="GO" id="GO:0003677">
    <property type="term" value="F:DNA binding"/>
    <property type="evidence" value="ECO:0007669"/>
    <property type="project" value="UniProtKB-UniRule"/>
</dbReference>
<evidence type="ECO:0000256" key="1">
    <source>
        <dbReference type="ARBA" id="ARBA00023125"/>
    </source>
</evidence>
<sequence length="189" mass="22520">MIIKNKSKRKIILSFLNLTAQQDINTISTNDIIDNANISRGTFYNHFKNKIDIIRYIEKSISTSLDEKFAEVNSEYNNFFYVLTEKVCPLIYHDREFIKILYNFYEPQLFSFLQEHYAKFLIPYFAHYDEKKYGVPKYFAMSFFFRVILDAVLSWISQPIPASPEEFKNIFYKLINTSMTEMCGIVIRQ</sequence>
<organism evidence="4 5">
    <name type="scientific">Apilactobacillus bombintestini</name>
    <dbReference type="NCBI Taxonomy" id="2419772"/>
    <lineage>
        <taxon>Bacteria</taxon>
        <taxon>Bacillati</taxon>
        <taxon>Bacillota</taxon>
        <taxon>Bacilli</taxon>
        <taxon>Lactobacillales</taxon>
        <taxon>Lactobacillaceae</taxon>
        <taxon>Apilactobacillus</taxon>
    </lineage>
</organism>
<dbReference type="Proteomes" id="UP000272003">
    <property type="component" value="Chromosome"/>
</dbReference>
<dbReference type="PANTHER" id="PTHR43479:SF11">
    <property type="entry name" value="ACREF_ENVCD OPERON REPRESSOR-RELATED"/>
    <property type="match status" value="1"/>
</dbReference>
<gene>
    <name evidence="4" type="ORF">D7I45_00910</name>
</gene>
<dbReference type="InterPro" id="IPR009057">
    <property type="entry name" value="Homeodomain-like_sf"/>
</dbReference>
<dbReference type="RefSeq" id="WP_120783922.1">
    <property type="nucleotide sequence ID" value="NZ_CP032626.1"/>
</dbReference>
<feature type="domain" description="HTH tetR-type" evidence="3">
    <location>
        <begin position="5"/>
        <end position="65"/>
    </location>
</feature>
<name>A0A387AR95_9LACO</name>
<dbReference type="OrthoDB" id="9810250at2"/>
<evidence type="ECO:0000256" key="2">
    <source>
        <dbReference type="PROSITE-ProRule" id="PRU00335"/>
    </source>
</evidence>
<dbReference type="Gene3D" id="1.10.357.10">
    <property type="entry name" value="Tetracycline Repressor, domain 2"/>
    <property type="match status" value="1"/>
</dbReference>